<dbReference type="InterPro" id="IPR023346">
    <property type="entry name" value="Lysozyme-like_dom_sf"/>
</dbReference>
<feature type="domain" description="Chitin-binding type-1" evidence="15">
    <location>
        <begin position="665"/>
        <end position="700"/>
    </location>
</feature>
<evidence type="ECO:0000313" key="16">
    <source>
        <dbReference type="EMBL" id="KAK2642785.1"/>
    </source>
</evidence>
<evidence type="ECO:0000256" key="7">
    <source>
        <dbReference type="ARBA" id="ARBA00022821"/>
    </source>
</evidence>
<reference evidence="16" key="1">
    <citation type="journal article" date="2023" name="Plant J.">
        <title>Genome sequences and population genomics provide insights into the demographic history, inbreeding, and mutation load of two 'living fossil' tree species of Dipteronia.</title>
        <authorList>
            <person name="Feng Y."/>
            <person name="Comes H.P."/>
            <person name="Chen J."/>
            <person name="Zhu S."/>
            <person name="Lu R."/>
            <person name="Zhang X."/>
            <person name="Li P."/>
            <person name="Qiu J."/>
            <person name="Olsen K.M."/>
            <person name="Qiu Y."/>
        </authorList>
    </citation>
    <scope>NUCLEOTIDE SEQUENCE</scope>
    <source>
        <strain evidence="16">KIB01</strain>
    </source>
</reference>
<dbReference type="CDD" id="cd00035">
    <property type="entry name" value="ChtBD1"/>
    <property type="match status" value="3"/>
</dbReference>
<dbReference type="Proteomes" id="UP001280121">
    <property type="component" value="Unassembled WGS sequence"/>
</dbReference>
<dbReference type="InterPro" id="IPR001002">
    <property type="entry name" value="Chitin-bd_1"/>
</dbReference>
<evidence type="ECO:0000313" key="17">
    <source>
        <dbReference type="Proteomes" id="UP001280121"/>
    </source>
</evidence>
<dbReference type="Pfam" id="PF00187">
    <property type="entry name" value="Chitin_bind_1"/>
    <property type="match status" value="2"/>
</dbReference>
<keyword evidence="17" id="KW-1185">Reference proteome</keyword>
<evidence type="ECO:0000256" key="3">
    <source>
        <dbReference type="ARBA" id="ARBA00012729"/>
    </source>
</evidence>
<evidence type="ECO:0000256" key="6">
    <source>
        <dbReference type="ARBA" id="ARBA00022801"/>
    </source>
</evidence>
<feature type="disulfide bond" evidence="13">
    <location>
        <begin position="332"/>
        <end position="346"/>
    </location>
</feature>
<evidence type="ECO:0000256" key="2">
    <source>
        <dbReference type="ARBA" id="ARBA00009373"/>
    </source>
</evidence>
<feature type="disulfide bond" evidence="13">
    <location>
        <begin position="32"/>
        <end position="44"/>
    </location>
</feature>
<gene>
    <name evidence="16" type="ORF">Ddye_024548</name>
</gene>
<dbReference type="EC" id="3.2.1.14" evidence="3"/>
<dbReference type="Gene3D" id="3.30.60.10">
    <property type="entry name" value="Endochitinase-like"/>
    <property type="match status" value="3"/>
</dbReference>
<dbReference type="GO" id="GO:0008843">
    <property type="term" value="F:endochitinase activity"/>
    <property type="evidence" value="ECO:0007669"/>
    <property type="project" value="UniProtKB-EC"/>
</dbReference>
<sequence length="1161" mass="126584">MALKNVLLLTFVLLGIVALSIPRNVMSQNCNCAPNLCCSQFGFCGTGEPYCGTGCRGGPCTPSGGGGSGSGGSSSVASIVTAEFFDGIKNQAGGDCVGKSFYTRDGFLNAASSFSEFGSGSADASKREIAAFFAHVTHETGHLCFVEEIDKSNSYCDQGNTQYPCAPGKSYYGRGPIQLTWNYNYGAAGQAIGFDGLNSPETVANDPAISFKTALWFWMTNVHSVVNQGFGATIQKVNGALECNGRQPQTVQTRIGYYTDYCQKFGLKQTQSTIYITFPPTLISTKTLVSLCSEPKMMSFNMKKSLLTIIFIAGVLAGSVKAQNCGCAANLCCSRFGFCGTGDDYCGTGCQQGPCNPPPATNDVSVPDVVTTEFFNGIIDQAAASCVGKNFYSRSAFLDALGSFSQFGKIGSQEDSRREIAAFFAHVTHETGHFCHIEEIDGASKDYCDETNTQFPCSPNKGYYGRGPIQLSWNFNYGPAGNSIGFDGLNSPETVANDPVISFKTALWFWTNNVQSVMSQGFGATIRAINGALECDGGNPDTVQSRIRYFRDYCSQLGVSPGDNLEFGGDFNEILCLSEKLGCLRRQTSLIDNFWDSLEDCGLKDLGFVGPPFMWSNRRDPSHEINEQLDRCVGNVEWQNLFSGATITHLPYWKSDHRPFASSFERNCGCAANLCCSRFGFCETGDDYCGTGCQQGPCNPPPATNDVSVPDVVTTEFFNGIIDQAAASCVGKNFYSRSAFLDALGSFSEFGRIGSQEESRREIAAFFAHVTHETGHFCHIEEIDGASKDYCNETNTQFPCSPNKGYYGRGPIQLSWNFNYGPAGNRTGFDGLNSPETVANDPVISFKTALWFWTNNVQSVMSQGFGATIRAINGALECDGGDTTTVQLRIRYFRDYCSQLGVAPGDNLEYSPRLNSIVGHILHYSILVLLNGWRISHRTHHQKHGNVENDESWVPLPEKIYNKLDPNTKKFKFTVDFPVFAYPLYLGVFVSIRVDPVAYQSRFEFCKNALIGSVVLSSGEHPWKLTGLKAKLARAIGVPLRLDKTTTINGDFGHYARVLVDVDMSALLSSSVLLERDEIYSSFISVEYENLPSFCSIGSLPDSYRWNKSKSLGVGVLVASSSPTIQNDKLLSDSQAKLHFITDSSWSKQVEAEDLDYVGLA</sequence>
<dbReference type="FunFam" id="1.10.530.10:FF:000052">
    <property type="entry name" value="Endochitinase PR4"/>
    <property type="match status" value="2"/>
</dbReference>
<evidence type="ECO:0000256" key="8">
    <source>
        <dbReference type="ARBA" id="ARBA00023024"/>
    </source>
</evidence>
<evidence type="ECO:0000256" key="1">
    <source>
        <dbReference type="ARBA" id="ARBA00000822"/>
    </source>
</evidence>
<feature type="domain" description="Chitin-binding type-1" evidence="15">
    <location>
        <begin position="322"/>
        <end position="357"/>
    </location>
</feature>
<feature type="disulfide bond" evidence="13">
    <location>
        <begin position="675"/>
        <end position="689"/>
    </location>
</feature>
<organism evidence="16 17">
    <name type="scientific">Dipteronia dyeriana</name>
    <dbReference type="NCBI Taxonomy" id="168575"/>
    <lineage>
        <taxon>Eukaryota</taxon>
        <taxon>Viridiplantae</taxon>
        <taxon>Streptophyta</taxon>
        <taxon>Embryophyta</taxon>
        <taxon>Tracheophyta</taxon>
        <taxon>Spermatophyta</taxon>
        <taxon>Magnoliopsida</taxon>
        <taxon>eudicotyledons</taxon>
        <taxon>Gunneridae</taxon>
        <taxon>Pentapetalae</taxon>
        <taxon>rosids</taxon>
        <taxon>malvids</taxon>
        <taxon>Sapindales</taxon>
        <taxon>Sapindaceae</taxon>
        <taxon>Hippocastanoideae</taxon>
        <taxon>Acereae</taxon>
        <taxon>Dipteronia</taxon>
    </lineage>
</organism>
<keyword evidence="11" id="KW-0326">Glycosidase</keyword>
<dbReference type="EMBL" id="JANJYI010000007">
    <property type="protein sequence ID" value="KAK2642785.1"/>
    <property type="molecule type" value="Genomic_DNA"/>
</dbReference>
<dbReference type="GO" id="GO:0006952">
    <property type="term" value="P:defense response"/>
    <property type="evidence" value="ECO:0007669"/>
    <property type="project" value="UniProtKB-KW"/>
</dbReference>
<dbReference type="SUPFAM" id="SSF56219">
    <property type="entry name" value="DNase I-like"/>
    <property type="match status" value="1"/>
</dbReference>
<dbReference type="FunFam" id="3.30.60.10:FF:000003">
    <property type="entry name" value="Class IV chitinase"/>
    <property type="match status" value="2"/>
</dbReference>
<dbReference type="CDD" id="cd00325">
    <property type="entry name" value="chitinase_GH19"/>
    <property type="match status" value="3"/>
</dbReference>
<keyword evidence="10" id="KW-0119">Carbohydrate metabolism</keyword>
<keyword evidence="6" id="KW-0378">Hydrolase</keyword>
<evidence type="ECO:0000259" key="15">
    <source>
        <dbReference type="PROSITE" id="PS50941"/>
    </source>
</evidence>
<feature type="chain" id="PRO_5041995754" description="chitinase" evidence="14">
    <location>
        <begin position="28"/>
        <end position="1161"/>
    </location>
</feature>
<dbReference type="SMART" id="SM00270">
    <property type="entry name" value="ChtBD1"/>
    <property type="match status" value="3"/>
</dbReference>
<dbReference type="Pfam" id="PF00182">
    <property type="entry name" value="Glyco_hydro_19"/>
    <property type="match status" value="5"/>
</dbReference>
<evidence type="ECO:0000256" key="9">
    <source>
        <dbReference type="ARBA" id="ARBA00023157"/>
    </source>
</evidence>
<dbReference type="SUPFAM" id="SSF57016">
    <property type="entry name" value="Plant lectins/antimicrobial peptides"/>
    <property type="match status" value="3"/>
</dbReference>
<dbReference type="PROSITE" id="PS00773">
    <property type="entry name" value="CHITINASE_19_1"/>
    <property type="match status" value="3"/>
</dbReference>
<comment type="caution">
    <text evidence="13">Lacks conserved residue(s) required for the propagation of feature annotation.</text>
</comment>
<dbReference type="PANTHER" id="PTHR22595">
    <property type="entry name" value="CHITINASE-RELATED"/>
    <property type="match status" value="1"/>
</dbReference>
<keyword evidence="8" id="KW-0146">Chitin degradation</keyword>
<feature type="disulfide bond" evidence="13">
    <location>
        <begin position="37"/>
        <end position="51"/>
    </location>
</feature>
<comment type="similarity">
    <text evidence="2">Belongs to the glycosyl hydrolase 19 family. Chitinase class I subfamily.</text>
</comment>
<comment type="caution">
    <text evidence="16">The sequence shown here is derived from an EMBL/GenBank/DDBJ whole genome shotgun (WGS) entry which is preliminary data.</text>
</comment>
<comment type="catalytic activity">
    <reaction evidence="1">
        <text>Random endo-hydrolysis of N-acetyl-beta-D-glucosaminide (1-&gt;4)-beta-linkages in chitin and chitodextrins.</text>
        <dbReference type="EC" id="3.2.1.14"/>
    </reaction>
</comment>
<keyword evidence="7" id="KW-0611">Plant defense</keyword>
<dbReference type="FunFam" id="3.30.20.10:FF:000001">
    <property type="entry name" value="Endochitinase (Chitinase)"/>
    <property type="match status" value="3"/>
</dbReference>
<evidence type="ECO:0000256" key="5">
    <source>
        <dbReference type="ARBA" id="ARBA00022729"/>
    </source>
</evidence>
<feature type="domain" description="Chitin-binding type-1" evidence="15">
    <location>
        <begin position="27"/>
        <end position="62"/>
    </location>
</feature>
<dbReference type="GO" id="GO:0006032">
    <property type="term" value="P:chitin catabolic process"/>
    <property type="evidence" value="ECO:0007669"/>
    <property type="project" value="UniProtKB-KW"/>
</dbReference>
<dbReference type="GO" id="GO:0016998">
    <property type="term" value="P:cell wall macromolecule catabolic process"/>
    <property type="evidence" value="ECO:0007669"/>
    <property type="project" value="InterPro"/>
</dbReference>
<dbReference type="InterPro" id="IPR018371">
    <property type="entry name" value="Chitin-binding_1_CS"/>
</dbReference>
<dbReference type="PANTHER" id="PTHR22595:SF193">
    <property type="entry name" value="ENDOCHITINASE EP3"/>
    <property type="match status" value="1"/>
</dbReference>
<keyword evidence="4 13" id="KW-0147">Chitin-binding</keyword>
<dbReference type="InterPro" id="IPR036861">
    <property type="entry name" value="Endochitinase-like_sf"/>
</dbReference>
<evidence type="ECO:0000256" key="10">
    <source>
        <dbReference type="ARBA" id="ARBA00023277"/>
    </source>
</evidence>
<proteinExistence type="inferred from homology"/>
<dbReference type="InterPro" id="IPR036691">
    <property type="entry name" value="Endo/exonu/phosph_ase_sf"/>
</dbReference>
<dbReference type="PROSITE" id="PS00026">
    <property type="entry name" value="CHIT_BIND_I_1"/>
    <property type="match status" value="2"/>
</dbReference>
<protein>
    <recommendedName>
        <fullName evidence="3">chitinase</fullName>
        <ecNumber evidence="3">3.2.1.14</ecNumber>
    </recommendedName>
</protein>
<dbReference type="GO" id="GO:0008061">
    <property type="term" value="F:chitin binding"/>
    <property type="evidence" value="ECO:0007669"/>
    <property type="project" value="UniProtKB-UniRule"/>
</dbReference>
<keyword evidence="12" id="KW-0624">Polysaccharide degradation</keyword>
<feature type="signal peptide" evidence="14">
    <location>
        <begin position="1"/>
        <end position="27"/>
    </location>
</feature>
<feature type="disulfide bond" evidence="13">
    <location>
        <begin position="327"/>
        <end position="339"/>
    </location>
</feature>
<dbReference type="SUPFAM" id="SSF53955">
    <property type="entry name" value="Lysozyme-like"/>
    <property type="match status" value="3"/>
</dbReference>
<keyword evidence="5 14" id="KW-0732">Signal</keyword>
<dbReference type="Gene3D" id="1.10.530.10">
    <property type="match status" value="3"/>
</dbReference>
<dbReference type="Gene3D" id="3.30.20.10">
    <property type="entry name" value="Endochitinase, domain 2"/>
    <property type="match status" value="3"/>
</dbReference>
<evidence type="ECO:0000256" key="4">
    <source>
        <dbReference type="ARBA" id="ARBA00022669"/>
    </source>
</evidence>
<feature type="disulfide bond" evidence="13">
    <location>
        <begin position="670"/>
        <end position="682"/>
    </location>
</feature>
<dbReference type="GO" id="GO:0000272">
    <property type="term" value="P:polysaccharide catabolic process"/>
    <property type="evidence" value="ECO:0007669"/>
    <property type="project" value="UniProtKB-KW"/>
</dbReference>
<dbReference type="PROSITE" id="PS00774">
    <property type="entry name" value="CHITINASE_19_2"/>
    <property type="match status" value="1"/>
</dbReference>
<dbReference type="InterPro" id="IPR000726">
    <property type="entry name" value="Glyco_hydro_19_cat"/>
</dbReference>
<accession>A0AAD9TV07</accession>
<keyword evidence="9 13" id="KW-1015">Disulfide bond</keyword>
<evidence type="ECO:0000256" key="12">
    <source>
        <dbReference type="ARBA" id="ARBA00023326"/>
    </source>
</evidence>
<evidence type="ECO:0000256" key="14">
    <source>
        <dbReference type="SAM" id="SignalP"/>
    </source>
</evidence>
<dbReference type="AlphaFoldDB" id="A0AAD9TV07"/>
<evidence type="ECO:0000256" key="11">
    <source>
        <dbReference type="ARBA" id="ARBA00023295"/>
    </source>
</evidence>
<dbReference type="PROSITE" id="PS50941">
    <property type="entry name" value="CHIT_BIND_I_2"/>
    <property type="match status" value="3"/>
</dbReference>
<evidence type="ECO:0000256" key="13">
    <source>
        <dbReference type="PROSITE-ProRule" id="PRU00261"/>
    </source>
</evidence>
<name>A0AAD9TV07_9ROSI</name>